<dbReference type="AlphaFoldDB" id="A0AAV2REC5"/>
<dbReference type="EMBL" id="CAXKWB010021855">
    <property type="protein sequence ID" value="CAL4123774.1"/>
    <property type="molecule type" value="Genomic_DNA"/>
</dbReference>
<comment type="caution">
    <text evidence="2">The sequence shown here is derived from an EMBL/GenBank/DDBJ whole genome shotgun (WGS) entry which is preliminary data.</text>
</comment>
<protein>
    <submittedName>
        <fullName evidence="2">Uncharacterized protein</fullName>
    </submittedName>
</protein>
<dbReference type="Proteomes" id="UP001497623">
    <property type="component" value="Unassembled WGS sequence"/>
</dbReference>
<name>A0AAV2REC5_MEGNR</name>
<keyword evidence="3" id="KW-1185">Reference proteome</keyword>
<evidence type="ECO:0000256" key="1">
    <source>
        <dbReference type="SAM" id="Phobius"/>
    </source>
</evidence>
<organism evidence="2 3">
    <name type="scientific">Meganyctiphanes norvegica</name>
    <name type="common">Northern krill</name>
    <name type="synonym">Thysanopoda norvegica</name>
    <dbReference type="NCBI Taxonomy" id="48144"/>
    <lineage>
        <taxon>Eukaryota</taxon>
        <taxon>Metazoa</taxon>
        <taxon>Ecdysozoa</taxon>
        <taxon>Arthropoda</taxon>
        <taxon>Crustacea</taxon>
        <taxon>Multicrustacea</taxon>
        <taxon>Malacostraca</taxon>
        <taxon>Eumalacostraca</taxon>
        <taxon>Eucarida</taxon>
        <taxon>Euphausiacea</taxon>
        <taxon>Euphausiidae</taxon>
        <taxon>Meganyctiphanes</taxon>
    </lineage>
</organism>
<reference evidence="2 3" key="1">
    <citation type="submission" date="2024-05" db="EMBL/GenBank/DDBJ databases">
        <authorList>
            <person name="Wallberg A."/>
        </authorList>
    </citation>
    <scope>NUCLEOTIDE SEQUENCE [LARGE SCALE GENOMIC DNA]</scope>
</reference>
<gene>
    <name evidence="2" type="ORF">MNOR_LOCUS24122</name>
</gene>
<evidence type="ECO:0000313" key="3">
    <source>
        <dbReference type="Proteomes" id="UP001497623"/>
    </source>
</evidence>
<keyword evidence="1" id="KW-0812">Transmembrane</keyword>
<proteinExistence type="predicted"/>
<evidence type="ECO:0000313" key="2">
    <source>
        <dbReference type="EMBL" id="CAL4123774.1"/>
    </source>
</evidence>
<feature type="transmembrane region" description="Helical" evidence="1">
    <location>
        <begin position="63"/>
        <end position="85"/>
    </location>
</feature>
<keyword evidence="1" id="KW-0472">Membrane</keyword>
<keyword evidence="1" id="KW-1133">Transmembrane helix</keyword>
<feature type="transmembrane region" description="Helical" evidence="1">
    <location>
        <begin position="105"/>
        <end position="130"/>
    </location>
</feature>
<sequence length="180" mass="19962">MPTLSSFSRCSRGLQPSWKRNISSANPMEKEYLLCFLLAQILKILKPQARDGSLLSMAIWKNLMGSISFSLVSILCVWIMSPLYLLSISVVSAKASSLSSKDLPFSTGIILVAIFWTPSIKFIMSCLYGIRPEHNILTEVSTTQGINSLKFLCPGKQNPLLIISSILLGTKKCQYIICRP</sequence>
<accession>A0AAV2REC5</accession>